<keyword evidence="1" id="KW-1133">Transmembrane helix</keyword>
<keyword evidence="1" id="KW-0472">Membrane</keyword>
<reference evidence="3" key="1">
    <citation type="journal article" date="2017" name="Genome Biol.">
        <title>Comparative genomics reveals high biological diversity and specific adaptations in the industrially and medically important fungal genus Aspergillus.</title>
        <authorList>
            <person name="de Vries R.P."/>
            <person name="Riley R."/>
            <person name="Wiebenga A."/>
            <person name="Aguilar-Osorio G."/>
            <person name="Amillis S."/>
            <person name="Uchima C.A."/>
            <person name="Anderluh G."/>
            <person name="Asadollahi M."/>
            <person name="Askin M."/>
            <person name="Barry K."/>
            <person name="Battaglia E."/>
            <person name="Bayram O."/>
            <person name="Benocci T."/>
            <person name="Braus-Stromeyer S.A."/>
            <person name="Caldana C."/>
            <person name="Canovas D."/>
            <person name="Cerqueira G.C."/>
            <person name="Chen F."/>
            <person name="Chen W."/>
            <person name="Choi C."/>
            <person name="Clum A."/>
            <person name="Dos Santos R.A."/>
            <person name="Damasio A.R."/>
            <person name="Diallinas G."/>
            <person name="Emri T."/>
            <person name="Fekete E."/>
            <person name="Flipphi M."/>
            <person name="Freyberg S."/>
            <person name="Gallo A."/>
            <person name="Gournas C."/>
            <person name="Habgood R."/>
            <person name="Hainaut M."/>
            <person name="Harispe M.L."/>
            <person name="Henrissat B."/>
            <person name="Hilden K.S."/>
            <person name="Hope R."/>
            <person name="Hossain A."/>
            <person name="Karabika E."/>
            <person name="Karaffa L."/>
            <person name="Karanyi Z."/>
            <person name="Krasevec N."/>
            <person name="Kuo A."/>
            <person name="Kusch H."/>
            <person name="LaButti K."/>
            <person name="Lagendijk E.L."/>
            <person name="Lapidus A."/>
            <person name="Levasseur A."/>
            <person name="Lindquist E."/>
            <person name="Lipzen A."/>
            <person name="Logrieco A.F."/>
            <person name="MacCabe A."/>
            <person name="Maekelae M.R."/>
            <person name="Malavazi I."/>
            <person name="Melin P."/>
            <person name="Meyer V."/>
            <person name="Mielnichuk N."/>
            <person name="Miskei M."/>
            <person name="Molnar A.P."/>
            <person name="Mule G."/>
            <person name="Ngan C.Y."/>
            <person name="Orejas M."/>
            <person name="Orosz E."/>
            <person name="Ouedraogo J.P."/>
            <person name="Overkamp K.M."/>
            <person name="Park H.-S."/>
            <person name="Perrone G."/>
            <person name="Piumi F."/>
            <person name="Punt P.J."/>
            <person name="Ram A.F."/>
            <person name="Ramon A."/>
            <person name="Rauscher S."/>
            <person name="Record E."/>
            <person name="Riano-Pachon D.M."/>
            <person name="Robert V."/>
            <person name="Roehrig J."/>
            <person name="Ruller R."/>
            <person name="Salamov A."/>
            <person name="Salih N.S."/>
            <person name="Samson R.A."/>
            <person name="Sandor E."/>
            <person name="Sanguinetti M."/>
            <person name="Schuetze T."/>
            <person name="Sepcic K."/>
            <person name="Shelest E."/>
            <person name="Sherlock G."/>
            <person name="Sophianopoulou V."/>
            <person name="Squina F.M."/>
            <person name="Sun H."/>
            <person name="Susca A."/>
            <person name="Todd R.B."/>
            <person name="Tsang A."/>
            <person name="Unkles S.E."/>
            <person name="van de Wiele N."/>
            <person name="van Rossen-Uffink D."/>
            <person name="Oliveira J.V."/>
            <person name="Vesth T.C."/>
            <person name="Visser J."/>
            <person name="Yu J.-H."/>
            <person name="Zhou M."/>
            <person name="Andersen M.R."/>
            <person name="Archer D.B."/>
            <person name="Baker S.E."/>
            <person name="Benoit I."/>
            <person name="Brakhage A.A."/>
            <person name="Braus G.H."/>
            <person name="Fischer R."/>
            <person name="Frisvad J.C."/>
            <person name="Goldman G.H."/>
            <person name="Houbraken J."/>
            <person name="Oakley B."/>
            <person name="Pocsi I."/>
            <person name="Scazzocchio C."/>
            <person name="Seiboth B."/>
            <person name="vanKuyk P.A."/>
            <person name="Wortman J."/>
            <person name="Dyer P.S."/>
            <person name="Grigoriev I.V."/>
        </authorList>
    </citation>
    <scope>NUCLEOTIDE SEQUENCE [LARGE SCALE GENOMIC DNA]</scope>
    <source>
        <strain evidence="3">CBS 506.65</strain>
    </source>
</reference>
<keyword evidence="3" id="KW-1185">Reference proteome</keyword>
<evidence type="ECO:0000256" key="1">
    <source>
        <dbReference type="SAM" id="Phobius"/>
    </source>
</evidence>
<dbReference type="Proteomes" id="UP000184188">
    <property type="component" value="Unassembled WGS sequence"/>
</dbReference>
<keyword evidence="1" id="KW-0812">Transmembrane</keyword>
<evidence type="ECO:0000313" key="3">
    <source>
        <dbReference type="Proteomes" id="UP000184188"/>
    </source>
</evidence>
<gene>
    <name evidence="2" type="ORF">ASPZODRAFT_722785</name>
</gene>
<dbReference type="EMBL" id="KV878347">
    <property type="protein sequence ID" value="OJJ44712.1"/>
    <property type="molecule type" value="Genomic_DNA"/>
</dbReference>
<dbReference type="VEuPathDB" id="FungiDB:ASPZODRAFT_722785"/>
<dbReference type="AlphaFoldDB" id="A0A1L9SC45"/>
<accession>A0A1L9SC45</accession>
<proteinExistence type="predicted"/>
<dbReference type="GeneID" id="34616285"/>
<feature type="transmembrane region" description="Helical" evidence="1">
    <location>
        <begin position="64"/>
        <end position="91"/>
    </location>
</feature>
<dbReference type="RefSeq" id="XP_022579222.1">
    <property type="nucleotide sequence ID" value="XM_022729821.1"/>
</dbReference>
<organism evidence="2 3">
    <name type="scientific">Penicilliopsis zonata CBS 506.65</name>
    <dbReference type="NCBI Taxonomy" id="1073090"/>
    <lineage>
        <taxon>Eukaryota</taxon>
        <taxon>Fungi</taxon>
        <taxon>Dikarya</taxon>
        <taxon>Ascomycota</taxon>
        <taxon>Pezizomycotina</taxon>
        <taxon>Eurotiomycetes</taxon>
        <taxon>Eurotiomycetidae</taxon>
        <taxon>Eurotiales</taxon>
        <taxon>Aspergillaceae</taxon>
        <taxon>Penicilliopsis</taxon>
    </lineage>
</organism>
<name>A0A1L9SC45_9EURO</name>
<evidence type="ECO:0000313" key="2">
    <source>
        <dbReference type="EMBL" id="OJJ44712.1"/>
    </source>
</evidence>
<sequence>MPCLYSIQLQAPLSSDVSLMSRQRSQHAITTNYQYGVTNQGRGKNGSFKPDRRPLYHSKGLGGVFWVFWVFWVSWVSWVLSSISALGIVLYRTELDSVGRESGESGERKIK</sequence>
<protein>
    <submittedName>
        <fullName evidence="2">Uncharacterized protein</fullName>
    </submittedName>
</protein>